<comment type="caution">
    <text evidence="1">The sequence shown here is derived from an EMBL/GenBank/DDBJ whole genome shotgun (WGS) entry which is preliminary data.</text>
</comment>
<accession>A0A9J5YV97</accession>
<dbReference type="EMBL" id="JACXVP010000005">
    <property type="protein sequence ID" value="KAG5604667.1"/>
    <property type="molecule type" value="Genomic_DNA"/>
</dbReference>
<dbReference type="AlphaFoldDB" id="A0A9J5YV97"/>
<name>A0A9J5YV97_SOLCO</name>
<sequence>MALIEEEGVLTGSLHLYSNIHSTFQPSASRVPFLAVEARASAAHFHMVEVHGGHITYHDQGDFSMVLCGSLLVPVIVNLTLRWDIVRWCLREELRRRGVILWLADHSLLRMAAS</sequence>
<organism evidence="1 2">
    <name type="scientific">Solanum commersonii</name>
    <name type="common">Commerson's wild potato</name>
    <name type="synonym">Commerson's nightshade</name>
    <dbReference type="NCBI Taxonomy" id="4109"/>
    <lineage>
        <taxon>Eukaryota</taxon>
        <taxon>Viridiplantae</taxon>
        <taxon>Streptophyta</taxon>
        <taxon>Embryophyta</taxon>
        <taxon>Tracheophyta</taxon>
        <taxon>Spermatophyta</taxon>
        <taxon>Magnoliopsida</taxon>
        <taxon>eudicotyledons</taxon>
        <taxon>Gunneridae</taxon>
        <taxon>Pentapetalae</taxon>
        <taxon>asterids</taxon>
        <taxon>lamiids</taxon>
        <taxon>Solanales</taxon>
        <taxon>Solanaceae</taxon>
        <taxon>Solanoideae</taxon>
        <taxon>Solaneae</taxon>
        <taxon>Solanum</taxon>
    </lineage>
</organism>
<dbReference type="Proteomes" id="UP000824120">
    <property type="component" value="Chromosome 5"/>
</dbReference>
<gene>
    <name evidence="1" type="ORF">H5410_026159</name>
</gene>
<proteinExistence type="predicted"/>
<reference evidence="1 2" key="1">
    <citation type="submission" date="2020-09" db="EMBL/GenBank/DDBJ databases">
        <title>De no assembly of potato wild relative species, Solanum commersonii.</title>
        <authorList>
            <person name="Cho K."/>
        </authorList>
    </citation>
    <scope>NUCLEOTIDE SEQUENCE [LARGE SCALE GENOMIC DNA]</scope>
    <source>
        <strain evidence="1">LZ3.2</strain>
        <tissue evidence="1">Leaf</tissue>
    </source>
</reference>
<protein>
    <submittedName>
        <fullName evidence="1">Uncharacterized protein</fullName>
    </submittedName>
</protein>
<evidence type="ECO:0000313" key="1">
    <source>
        <dbReference type="EMBL" id="KAG5604667.1"/>
    </source>
</evidence>
<keyword evidence="2" id="KW-1185">Reference proteome</keyword>
<evidence type="ECO:0000313" key="2">
    <source>
        <dbReference type="Proteomes" id="UP000824120"/>
    </source>
</evidence>